<dbReference type="AlphaFoldDB" id="A0AA35J7C7"/>
<dbReference type="Pfam" id="PF00168">
    <property type="entry name" value="C2"/>
    <property type="match status" value="4"/>
</dbReference>
<feature type="domain" description="C2" evidence="18">
    <location>
        <begin position="640"/>
        <end position="757"/>
    </location>
</feature>
<name>A0AA35J7C7_SACK1</name>
<comment type="subcellular location">
    <subcellularLocation>
        <location evidence="2">Cell membrane</location>
        <topology evidence="2">Multi-pass membrane protein</topology>
    </subcellularLocation>
    <subcellularLocation>
        <location evidence="1">Endoplasmic reticulum membrane</location>
        <topology evidence="1">Multi-pass membrane protein</topology>
    </subcellularLocation>
</comment>
<dbReference type="PANTHER" id="PTHR46980">
    <property type="entry name" value="TRICALBIN-1-RELATED"/>
    <property type="match status" value="1"/>
</dbReference>
<evidence type="ECO:0000259" key="19">
    <source>
        <dbReference type="PROSITE" id="PS51847"/>
    </source>
</evidence>
<comment type="similarity">
    <text evidence="15">Belongs to the tricalbin family.</text>
</comment>
<dbReference type="GO" id="GO:0061817">
    <property type="term" value="P:endoplasmic reticulum-plasma membrane tethering"/>
    <property type="evidence" value="ECO:0007669"/>
    <property type="project" value="InterPro"/>
</dbReference>
<dbReference type="PANTHER" id="PTHR46980:SF2">
    <property type="entry name" value="TRICALBIN-1-RELATED"/>
    <property type="match status" value="1"/>
</dbReference>
<proteinExistence type="inferred from homology"/>
<evidence type="ECO:0008006" key="22">
    <source>
        <dbReference type="Google" id="ProtNLM"/>
    </source>
</evidence>
<dbReference type="FunFam" id="2.60.40.150:FF:000230">
    <property type="entry name" value="Tcb1p"/>
    <property type="match status" value="1"/>
</dbReference>
<evidence type="ECO:0000256" key="12">
    <source>
        <dbReference type="ARBA" id="ARBA00023121"/>
    </source>
</evidence>
<evidence type="ECO:0000256" key="2">
    <source>
        <dbReference type="ARBA" id="ARBA00004651"/>
    </source>
</evidence>
<keyword evidence="12" id="KW-0446">Lipid-binding</keyword>
<evidence type="ECO:0000256" key="6">
    <source>
        <dbReference type="ARBA" id="ARBA00022692"/>
    </source>
</evidence>
<evidence type="ECO:0000256" key="17">
    <source>
        <dbReference type="SAM" id="Phobius"/>
    </source>
</evidence>
<dbReference type="GO" id="GO:0005886">
    <property type="term" value="C:plasma membrane"/>
    <property type="evidence" value="ECO:0007669"/>
    <property type="project" value="UniProtKB-SubCell"/>
</dbReference>
<feature type="domain" description="C2" evidence="18">
    <location>
        <begin position="974"/>
        <end position="1094"/>
    </location>
</feature>
<dbReference type="GO" id="GO:0090158">
    <property type="term" value="P:endoplasmic reticulum membrane organization"/>
    <property type="evidence" value="ECO:0007669"/>
    <property type="project" value="UniProtKB-ARBA"/>
</dbReference>
<evidence type="ECO:0000256" key="7">
    <source>
        <dbReference type="ARBA" id="ARBA00022737"/>
    </source>
</evidence>
<evidence type="ECO:0000259" key="18">
    <source>
        <dbReference type="PROSITE" id="PS50004"/>
    </source>
</evidence>
<dbReference type="CDD" id="cd04045">
    <property type="entry name" value="C2C_Tricalbin-like"/>
    <property type="match status" value="1"/>
</dbReference>
<dbReference type="InterPro" id="IPR037765">
    <property type="entry name" value="C2B_Tricalbin"/>
</dbReference>
<evidence type="ECO:0000256" key="8">
    <source>
        <dbReference type="ARBA" id="ARBA00022824"/>
    </source>
</evidence>
<dbReference type="InterPro" id="IPR035892">
    <property type="entry name" value="C2_domain_sf"/>
</dbReference>
<dbReference type="PRINTS" id="PR00360">
    <property type="entry name" value="C2DOMAIN"/>
</dbReference>
<dbReference type="InterPro" id="IPR037756">
    <property type="entry name" value="C2D_Tricalbin"/>
</dbReference>
<gene>
    <name evidence="20" type="primary">SKDI15G2370</name>
    <name evidence="20" type="ORF">SKDI_15G2370</name>
</gene>
<evidence type="ECO:0000256" key="9">
    <source>
        <dbReference type="ARBA" id="ARBA00022989"/>
    </source>
</evidence>
<dbReference type="GO" id="GO:0008289">
    <property type="term" value="F:lipid binding"/>
    <property type="evidence" value="ECO:0007669"/>
    <property type="project" value="UniProtKB-KW"/>
</dbReference>
<reference evidence="20" key="1">
    <citation type="submission" date="2022-10" db="EMBL/GenBank/DDBJ databases">
        <authorList>
            <person name="Byrne P K."/>
        </authorList>
    </citation>
    <scope>NUCLEOTIDE SEQUENCE</scope>
    <source>
        <strain evidence="20">IFO1802</strain>
    </source>
</reference>
<dbReference type="SUPFAM" id="SSF49562">
    <property type="entry name" value="C2 domain (Calcium/lipid-binding domain, CaLB)"/>
    <property type="match status" value="4"/>
</dbReference>
<dbReference type="GO" id="GO:0005789">
    <property type="term" value="C:endoplasmic reticulum membrane"/>
    <property type="evidence" value="ECO:0007669"/>
    <property type="project" value="UniProtKB-SubCell"/>
</dbReference>
<keyword evidence="10" id="KW-0175">Coiled coil</keyword>
<dbReference type="GO" id="GO:0055091">
    <property type="term" value="P:phospholipid homeostasis"/>
    <property type="evidence" value="ECO:0007669"/>
    <property type="project" value="UniProtKB-ARBA"/>
</dbReference>
<dbReference type="SMART" id="SM00239">
    <property type="entry name" value="C2"/>
    <property type="match status" value="4"/>
</dbReference>
<dbReference type="InterPro" id="IPR037762">
    <property type="entry name" value="C2C_Tricalbin"/>
</dbReference>
<dbReference type="Gene3D" id="2.60.40.150">
    <property type="entry name" value="C2 domain"/>
    <property type="match status" value="4"/>
</dbReference>
<dbReference type="GO" id="GO:0060304">
    <property type="term" value="P:regulation of phosphatidylinositol dephosphorylation"/>
    <property type="evidence" value="ECO:0007669"/>
    <property type="project" value="UniProtKB-ARBA"/>
</dbReference>
<dbReference type="GO" id="GO:0035621">
    <property type="term" value="P:ER to Golgi ceramide transport"/>
    <property type="evidence" value="ECO:0007669"/>
    <property type="project" value="UniProtKB-ARBA"/>
</dbReference>
<evidence type="ECO:0000256" key="10">
    <source>
        <dbReference type="ARBA" id="ARBA00023054"/>
    </source>
</evidence>
<evidence type="ECO:0000256" key="3">
    <source>
        <dbReference type="ARBA" id="ARBA00022448"/>
    </source>
</evidence>
<dbReference type="FunFam" id="2.60.40.150:FF:000226">
    <property type="entry name" value="Tcb1p"/>
    <property type="match status" value="1"/>
</dbReference>
<dbReference type="GO" id="GO:0032541">
    <property type="term" value="C:cortical endoplasmic reticulum"/>
    <property type="evidence" value="ECO:0007669"/>
    <property type="project" value="UniProtKB-ARBA"/>
</dbReference>
<feature type="region of interest" description="Disordered" evidence="16">
    <location>
        <begin position="1"/>
        <end position="55"/>
    </location>
</feature>
<evidence type="ECO:0000256" key="5">
    <source>
        <dbReference type="ARBA" id="ARBA00022553"/>
    </source>
</evidence>
<evidence type="ECO:0000313" key="21">
    <source>
        <dbReference type="Proteomes" id="UP001162087"/>
    </source>
</evidence>
<dbReference type="InterPro" id="IPR056910">
    <property type="entry name" value="TCB1-3_C2"/>
</dbReference>
<evidence type="ECO:0000256" key="11">
    <source>
        <dbReference type="ARBA" id="ARBA00023055"/>
    </source>
</evidence>
<dbReference type="InterPro" id="IPR000008">
    <property type="entry name" value="C2_dom"/>
</dbReference>
<keyword evidence="6 17" id="KW-0812">Transmembrane</keyword>
<dbReference type="InterPro" id="IPR052455">
    <property type="entry name" value="Tricalbin_domain"/>
</dbReference>
<dbReference type="InterPro" id="IPR017147">
    <property type="entry name" value="Tricalbin"/>
</dbReference>
<dbReference type="Pfam" id="PF24920">
    <property type="entry name" value="C2_TCB1"/>
    <property type="match status" value="1"/>
</dbReference>
<keyword evidence="4" id="KW-1003">Cell membrane</keyword>
<comment type="function">
    <text evidence="14">May play a role in membrane trafficking.</text>
</comment>
<evidence type="ECO:0000313" key="20">
    <source>
        <dbReference type="EMBL" id="CAI4051468.1"/>
    </source>
</evidence>
<dbReference type="CDD" id="cd04052">
    <property type="entry name" value="C2B_Tricalbin-like"/>
    <property type="match status" value="1"/>
</dbReference>
<dbReference type="InterPro" id="IPR037761">
    <property type="entry name" value="C2A_Tricalbin"/>
</dbReference>
<keyword evidence="7" id="KW-0677">Repeat</keyword>
<keyword evidence="5" id="KW-0597">Phosphoprotein</keyword>
<sequence>MSKEDTGATVLKKPETAQVANVNGIDKLQPPKTKEETKASESVSSEEASHAGDESFKRSVHDASYVGWKQIGGWEEKDELTLDDELMDMTRETLLNNIIPDNLYGDWYHSVAIFFVGGVVSFALGHYKFSMGSAFFVIVITSLLYRTSAKKYRGSIRELVQKEFTVQKVENDYESLEWLNTFLDKYWPILEPSVSQLIVQQANEQMATNEAIPKFITELWIDELTLGVKPPRIDLVKTFQNTASDVVVMDWGISFTPHDLCDMSAKQVRNYVNELAVVKAKIFGVTIPISVSDIAFKAHARVKFKLMTPFPHVETVNIQLLKVPDFDFVACLFGRSIFNWEILAIPGLLTLIQKMARKYIGPLLLPPFSLQLNIPQLISGSNLSIGILEITVKNAKGLKRTSSILNESIDPYLSFEFNDISIAKTRTVRDTLNPVWDETLYVLLNSFTDPLTISVYDKRAKLKDKVLGRIQHNLNLLHDKPTQRNIKAQFLRNSKPVGDLTFDLRFFPTLEEKKLPDGSVEELPDLNTGIAKIVVEEGSRFAEEEKSVTAYVEVYLNAKLVLTTGKSTDTGTLKWNSDYEAVIADRRKTRYKFVVKDSKGEEIGSTIQTLNDLIDRSQVDKKLIPLKNQKGDIKVTTYWRPVRLEIGSNSVAYTPPIGAIRVFIEKANDLRNLEKFGTIDPYCKVLINGLSKGRTDFKSETLNPIWNQVIYVAVTSPNQRITLQCMDVETVNKDRSVGEFNVKVQDLFKKDENDKYEETIDEAPKVGRLMMPKKKPKGTITYYTSFYPALPVLTLEEIQDLDKVNKRKKLLESRKSVMDEKKMSKEDKAKFEQECNEVKELEDMYSNRQKLDLPELLQYNQGVLAITVLDGELPDSGLYVQSFFDDNGHARFVSPRIPSRIFKNGWSGDVIIKELDKSITTFRVAKNKNYNRMEKCVCEVELPTLELVKNCYYKPSILHLSGEGSGKLMLQISWFPIDTKQLPENDLITNSGDLTIMSKSAENLIASDLNGYSDPYLKYYINNEEDCVYKTKIVKKTLNPKWNDEGTIQINNRLNDVLRIKVMDWDSASADDTIGTAEIPLRKVKAEGTTELDVPVEGLENAGKDGGMLHLAFSFKPRYAISVSKREKKVGDIASKGLGTGLRAGTSVIGGGVGAIGKIKKGVFGGLGSLTNHKKNHETQMGEEETKF</sequence>
<evidence type="ECO:0000256" key="13">
    <source>
        <dbReference type="ARBA" id="ARBA00023136"/>
    </source>
</evidence>
<dbReference type="PIRSF" id="PIRSF037232">
    <property type="entry name" value="Tricalbin"/>
    <property type="match status" value="1"/>
</dbReference>
<feature type="domain" description="SMP-LTD" evidence="19">
    <location>
        <begin position="172"/>
        <end position="375"/>
    </location>
</feature>
<dbReference type="PROSITE" id="PS51847">
    <property type="entry name" value="SMP"/>
    <property type="match status" value="1"/>
</dbReference>
<keyword evidence="8" id="KW-0256">Endoplasmic reticulum</keyword>
<dbReference type="GeneID" id="80927125"/>
<dbReference type="InterPro" id="IPR031468">
    <property type="entry name" value="SMP_LBD"/>
</dbReference>
<dbReference type="Proteomes" id="UP001162087">
    <property type="component" value="Chromosome 15"/>
</dbReference>
<evidence type="ECO:0000256" key="1">
    <source>
        <dbReference type="ARBA" id="ARBA00004477"/>
    </source>
</evidence>
<dbReference type="CDD" id="cd04040">
    <property type="entry name" value="C2D_Tricalbin-like"/>
    <property type="match status" value="1"/>
</dbReference>
<dbReference type="RefSeq" id="XP_056085100.1">
    <property type="nucleotide sequence ID" value="XM_056231263.1"/>
</dbReference>
<accession>A0AA35J7C7</accession>
<feature type="transmembrane region" description="Helical" evidence="17">
    <location>
        <begin position="130"/>
        <end position="147"/>
    </location>
</feature>
<keyword evidence="9 17" id="KW-1133">Transmembrane helix</keyword>
<keyword evidence="3" id="KW-0813">Transport</keyword>
<feature type="domain" description="C2" evidence="18">
    <location>
        <begin position="366"/>
        <end position="487"/>
    </location>
</feature>
<dbReference type="CDD" id="cd21678">
    <property type="entry name" value="SMP_TCB"/>
    <property type="match status" value="1"/>
</dbReference>
<dbReference type="CDD" id="cd04044">
    <property type="entry name" value="C2A_Tricalbin-like"/>
    <property type="match status" value="1"/>
</dbReference>
<protein>
    <recommendedName>
        <fullName evidence="22">TCB3-like protein</fullName>
    </recommendedName>
</protein>
<feature type="domain" description="C2" evidence="18">
    <location>
        <begin position="512"/>
        <end position="637"/>
    </location>
</feature>
<dbReference type="EMBL" id="OX365910">
    <property type="protein sequence ID" value="CAI4051468.1"/>
    <property type="molecule type" value="Genomic_DNA"/>
</dbReference>
<keyword evidence="11" id="KW-0445">Lipid transport</keyword>
<evidence type="ECO:0000256" key="4">
    <source>
        <dbReference type="ARBA" id="ARBA00022475"/>
    </source>
</evidence>
<evidence type="ECO:0000256" key="15">
    <source>
        <dbReference type="ARBA" id="ARBA00061174"/>
    </source>
</evidence>
<keyword evidence="21" id="KW-1185">Reference proteome</keyword>
<keyword evidence="13 17" id="KW-0472">Membrane</keyword>
<organism evidence="20 21">
    <name type="scientific">Saccharomyces kudriavzevii (strain ATCC MYA-4449 / AS 2.2408 / CBS 8840 / NBRC 1802 / NCYC 2889)</name>
    <name type="common">Yeast</name>
    <dbReference type="NCBI Taxonomy" id="226230"/>
    <lineage>
        <taxon>Eukaryota</taxon>
        <taxon>Fungi</taxon>
        <taxon>Dikarya</taxon>
        <taxon>Ascomycota</taxon>
        <taxon>Saccharomycotina</taxon>
        <taxon>Saccharomycetes</taxon>
        <taxon>Saccharomycetales</taxon>
        <taxon>Saccharomycetaceae</taxon>
        <taxon>Saccharomyces</taxon>
    </lineage>
</organism>
<dbReference type="PROSITE" id="PS50004">
    <property type="entry name" value="C2"/>
    <property type="match status" value="4"/>
</dbReference>
<dbReference type="FunFam" id="2.60.40.150:FF:000217">
    <property type="entry name" value="Tcb1p"/>
    <property type="match status" value="1"/>
</dbReference>
<evidence type="ECO:0000256" key="14">
    <source>
        <dbReference type="ARBA" id="ARBA00059313"/>
    </source>
</evidence>
<feature type="transmembrane region" description="Helical" evidence="17">
    <location>
        <begin position="107"/>
        <end position="124"/>
    </location>
</feature>
<evidence type="ECO:0000256" key="16">
    <source>
        <dbReference type="SAM" id="MobiDB-lite"/>
    </source>
</evidence>